<name>A0ABP8Z8X4_9ACTN</name>
<proteinExistence type="predicted"/>
<evidence type="ECO:0000313" key="2">
    <source>
        <dbReference type="Proteomes" id="UP001499882"/>
    </source>
</evidence>
<reference evidence="2" key="1">
    <citation type="journal article" date="2019" name="Int. J. Syst. Evol. Microbiol.">
        <title>The Global Catalogue of Microorganisms (GCM) 10K type strain sequencing project: providing services to taxonomists for standard genome sequencing and annotation.</title>
        <authorList>
            <consortium name="The Broad Institute Genomics Platform"/>
            <consortium name="The Broad Institute Genome Sequencing Center for Infectious Disease"/>
            <person name="Wu L."/>
            <person name="Ma J."/>
        </authorList>
    </citation>
    <scope>NUCLEOTIDE SEQUENCE [LARGE SCALE GENOMIC DNA]</scope>
    <source>
        <strain evidence="2">JCM 18532</strain>
    </source>
</reference>
<gene>
    <name evidence="1" type="ORF">GCM10023350_38720</name>
</gene>
<protein>
    <recommendedName>
        <fullName evidence="3">DUF4245 domain-containing protein</fullName>
    </recommendedName>
</protein>
<sequence>MVRWIGLALALALMAGAVGYWLGTERPTDPTTFSAVPVPASSPSYPVIPAVVVADNLAPALRPDVRVRRQTVGAPPFQVKVPIPRGWVRSEANASEWKWYPSWRLTRNVYFIKVLQIGNGYRTIDSAVRNRIADLDSAADVTNLEVEREPDRFAASYVADKHRRFSYEGYLSRPGSGFADVYIGVIGREADRPGLKALFDRMMSETDVS</sequence>
<comment type="caution">
    <text evidence="1">The sequence shown here is derived from an EMBL/GenBank/DDBJ whole genome shotgun (WGS) entry which is preliminary data.</text>
</comment>
<dbReference type="Proteomes" id="UP001499882">
    <property type="component" value="Unassembled WGS sequence"/>
</dbReference>
<dbReference type="EMBL" id="BAABKN010000023">
    <property type="protein sequence ID" value="GAA4749837.1"/>
    <property type="molecule type" value="Genomic_DNA"/>
</dbReference>
<evidence type="ECO:0008006" key="3">
    <source>
        <dbReference type="Google" id="ProtNLM"/>
    </source>
</evidence>
<keyword evidence="2" id="KW-1185">Reference proteome</keyword>
<dbReference type="RefSeq" id="WP_345528582.1">
    <property type="nucleotide sequence ID" value="NZ_BAABKN010000023.1"/>
</dbReference>
<evidence type="ECO:0000313" key="1">
    <source>
        <dbReference type="EMBL" id="GAA4749837.1"/>
    </source>
</evidence>
<organism evidence="1 2">
    <name type="scientific">Nocardioides endophyticus</name>
    <dbReference type="NCBI Taxonomy" id="1353775"/>
    <lineage>
        <taxon>Bacteria</taxon>
        <taxon>Bacillati</taxon>
        <taxon>Actinomycetota</taxon>
        <taxon>Actinomycetes</taxon>
        <taxon>Propionibacteriales</taxon>
        <taxon>Nocardioidaceae</taxon>
        <taxon>Nocardioides</taxon>
    </lineage>
</organism>
<accession>A0ABP8Z8X4</accession>